<organism evidence="2 3">
    <name type="scientific">Marasmius tenuissimus</name>
    <dbReference type="NCBI Taxonomy" id="585030"/>
    <lineage>
        <taxon>Eukaryota</taxon>
        <taxon>Fungi</taxon>
        <taxon>Dikarya</taxon>
        <taxon>Basidiomycota</taxon>
        <taxon>Agaricomycotina</taxon>
        <taxon>Agaricomycetes</taxon>
        <taxon>Agaricomycetidae</taxon>
        <taxon>Agaricales</taxon>
        <taxon>Marasmiineae</taxon>
        <taxon>Marasmiaceae</taxon>
        <taxon>Marasmius</taxon>
    </lineage>
</organism>
<accession>A0ABR3A8L2</accession>
<name>A0ABR3A8L2_9AGAR</name>
<reference evidence="2 3" key="1">
    <citation type="submission" date="2024-05" db="EMBL/GenBank/DDBJ databases">
        <title>A draft genome resource for the thread blight pathogen Marasmius tenuissimus strain MS-2.</title>
        <authorList>
            <person name="Yulfo-Soto G.E."/>
            <person name="Baruah I.K."/>
            <person name="Amoako-Attah I."/>
            <person name="Bukari Y."/>
            <person name="Meinhardt L.W."/>
            <person name="Bailey B.A."/>
            <person name="Cohen S.P."/>
        </authorList>
    </citation>
    <scope>NUCLEOTIDE SEQUENCE [LARGE SCALE GENOMIC DNA]</scope>
    <source>
        <strain evidence="2 3">MS-2</strain>
    </source>
</reference>
<proteinExistence type="predicted"/>
<dbReference type="EMBL" id="JBBXMP010000007">
    <property type="protein sequence ID" value="KAL0070320.1"/>
    <property type="molecule type" value="Genomic_DNA"/>
</dbReference>
<feature type="transmembrane region" description="Helical" evidence="1">
    <location>
        <begin position="137"/>
        <end position="154"/>
    </location>
</feature>
<keyword evidence="1" id="KW-1133">Transmembrane helix</keyword>
<gene>
    <name evidence="2" type="ORF">AAF712_002507</name>
</gene>
<protein>
    <submittedName>
        <fullName evidence="2">Uncharacterized protein</fullName>
    </submittedName>
</protein>
<evidence type="ECO:0000256" key="1">
    <source>
        <dbReference type="SAM" id="Phobius"/>
    </source>
</evidence>
<keyword evidence="1" id="KW-0812">Transmembrane</keyword>
<sequence>MQTQMRHTIDNVVDTRTEQLALYNYNRGMLVELNAIQKGNSELPSLLGKDTAHKDVSTKHWLGNPKQRDGTLWTLAPKLQLGLNEKEESSWRVVADDPRESVKTTGKSNVSALDSIWNDHGWNEMFKASIHKGKGKAEVTLVVIVLSLLSYFSLSV</sequence>
<keyword evidence="1" id="KW-0472">Membrane</keyword>
<keyword evidence="3" id="KW-1185">Reference proteome</keyword>
<dbReference type="Proteomes" id="UP001437256">
    <property type="component" value="Unassembled WGS sequence"/>
</dbReference>
<comment type="caution">
    <text evidence="2">The sequence shown here is derived from an EMBL/GenBank/DDBJ whole genome shotgun (WGS) entry which is preliminary data.</text>
</comment>
<evidence type="ECO:0000313" key="3">
    <source>
        <dbReference type="Proteomes" id="UP001437256"/>
    </source>
</evidence>
<evidence type="ECO:0000313" key="2">
    <source>
        <dbReference type="EMBL" id="KAL0070320.1"/>
    </source>
</evidence>